<dbReference type="EMBL" id="CM037159">
    <property type="protein sequence ID" value="KAH7865575.1"/>
    <property type="molecule type" value="Genomic_DNA"/>
</dbReference>
<dbReference type="Proteomes" id="UP000828048">
    <property type="component" value="Chromosome 9"/>
</dbReference>
<name>A0ACB7ZIZ9_9ERIC</name>
<keyword evidence="2" id="KW-1185">Reference proteome</keyword>
<sequence length="154" mass="17583">MARPQQKYRGVRQRHWGSWVSEIRHPTLKTRVWLGTFETAEDAARAYDEAARLMCGPMARTNFHSNANDKILSATLKAKLQRCHMTSLKMDKKNTKSSVPHEAQSPIGNKKVGNEFRVESGQQVFKPLEDDHIEQMIEELLDYGSVELSSVMPN</sequence>
<comment type="caution">
    <text evidence="1">The sequence shown here is derived from an EMBL/GenBank/DDBJ whole genome shotgun (WGS) entry which is preliminary data.</text>
</comment>
<evidence type="ECO:0000313" key="2">
    <source>
        <dbReference type="Proteomes" id="UP000828048"/>
    </source>
</evidence>
<accession>A0ACB7ZIZ9</accession>
<proteinExistence type="predicted"/>
<reference evidence="1 2" key="1">
    <citation type="journal article" date="2021" name="Hortic Res">
        <title>High-quality reference genome and annotation aids understanding of berry development for evergreen blueberry (Vaccinium darrowii).</title>
        <authorList>
            <person name="Yu J."/>
            <person name="Hulse-Kemp A.M."/>
            <person name="Babiker E."/>
            <person name="Staton M."/>
        </authorList>
    </citation>
    <scope>NUCLEOTIDE SEQUENCE [LARGE SCALE GENOMIC DNA]</scope>
    <source>
        <strain evidence="2">cv. NJ 8807/NJ 8810</strain>
        <tissue evidence="1">Young leaf</tissue>
    </source>
</reference>
<protein>
    <submittedName>
        <fullName evidence="1">Uncharacterized protein</fullName>
    </submittedName>
</protein>
<organism evidence="1 2">
    <name type="scientific">Vaccinium darrowii</name>
    <dbReference type="NCBI Taxonomy" id="229202"/>
    <lineage>
        <taxon>Eukaryota</taxon>
        <taxon>Viridiplantae</taxon>
        <taxon>Streptophyta</taxon>
        <taxon>Embryophyta</taxon>
        <taxon>Tracheophyta</taxon>
        <taxon>Spermatophyta</taxon>
        <taxon>Magnoliopsida</taxon>
        <taxon>eudicotyledons</taxon>
        <taxon>Gunneridae</taxon>
        <taxon>Pentapetalae</taxon>
        <taxon>asterids</taxon>
        <taxon>Ericales</taxon>
        <taxon>Ericaceae</taxon>
        <taxon>Vaccinioideae</taxon>
        <taxon>Vaccinieae</taxon>
        <taxon>Vaccinium</taxon>
    </lineage>
</organism>
<evidence type="ECO:0000313" key="1">
    <source>
        <dbReference type="EMBL" id="KAH7865575.1"/>
    </source>
</evidence>
<gene>
    <name evidence="1" type="ORF">Vadar_008480</name>
</gene>